<dbReference type="NCBIfam" id="NF003995">
    <property type="entry name" value="PRK05472.2-4"/>
    <property type="match status" value="1"/>
</dbReference>
<dbReference type="InterPro" id="IPR036390">
    <property type="entry name" value="WH_DNA-bd_sf"/>
</dbReference>
<dbReference type="GO" id="GO:0045892">
    <property type="term" value="P:negative regulation of DNA-templated transcription"/>
    <property type="evidence" value="ECO:0007669"/>
    <property type="project" value="InterPro"/>
</dbReference>
<dbReference type="InterPro" id="IPR036291">
    <property type="entry name" value="NAD(P)-bd_dom_sf"/>
</dbReference>
<dbReference type="SUPFAM" id="SSF51735">
    <property type="entry name" value="NAD(P)-binding Rossmann-fold domains"/>
    <property type="match status" value="1"/>
</dbReference>
<comment type="subcellular location">
    <subcellularLocation>
        <location evidence="7">Cytoplasm</location>
    </subcellularLocation>
</comment>
<evidence type="ECO:0000256" key="4">
    <source>
        <dbReference type="ARBA" id="ARBA00023027"/>
    </source>
</evidence>
<dbReference type="Pfam" id="PF06971">
    <property type="entry name" value="Put_DNA-bind_N"/>
    <property type="match status" value="1"/>
</dbReference>
<dbReference type="Pfam" id="PF02629">
    <property type="entry name" value="CoA_binding"/>
    <property type="match status" value="1"/>
</dbReference>
<dbReference type="AlphaFoldDB" id="A0A445MZQ9"/>
<reference evidence="9" key="1">
    <citation type="submission" date="2018-01" db="EMBL/GenBank/DDBJ databases">
        <authorList>
            <person name="Regsiter A."/>
            <person name="William W."/>
        </authorList>
    </citation>
    <scope>NUCLEOTIDE SEQUENCE</scope>
    <source>
        <strain evidence="9">TRIP AH-1</strain>
    </source>
</reference>
<evidence type="ECO:0000259" key="8">
    <source>
        <dbReference type="SMART" id="SM00881"/>
    </source>
</evidence>
<dbReference type="HAMAP" id="MF_01131">
    <property type="entry name" value="Rex"/>
    <property type="match status" value="1"/>
</dbReference>
<protein>
    <recommendedName>
        <fullName evidence="7">Redox-sensing transcriptional repressor Rex</fullName>
    </recommendedName>
</protein>
<dbReference type="InterPro" id="IPR009718">
    <property type="entry name" value="Rex_DNA-bd_C_dom"/>
</dbReference>
<feature type="binding site" evidence="7">
    <location>
        <begin position="91"/>
        <end position="96"/>
    </location>
    <ligand>
        <name>NAD(+)</name>
        <dbReference type="ChEBI" id="CHEBI:57540"/>
    </ligand>
</feature>
<dbReference type="SMART" id="SM00881">
    <property type="entry name" value="CoA_binding"/>
    <property type="match status" value="1"/>
</dbReference>
<gene>
    <name evidence="7 9" type="primary">rex</name>
    <name evidence="9" type="ORF">PITCH_A350071</name>
</gene>
<dbReference type="InterPro" id="IPR022876">
    <property type="entry name" value="Tscrpt_rep_Rex"/>
</dbReference>
<evidence type="ECO:0000256" key="2">
    <source>
        <dbReference type="ARBA" id="ARBA00022491"/>
    </source>
</evidence>
<keyword evidence="2 7" id="KW-0678">Repressor</keyword>
<dbReference type="PANTHER" id="PTHR35786:SF1">
    <property type="entry name" value="REDOX-SENSING TRANSCRIPTIONAL REPRESSOR REX 1"/>
    <property type="match status" value="1"/>
</dbReference>
<keyword evidence="6 7" id="KW-0804">Transcription</keyword>
<proteinExistence type="inferred from homology"/>
<dbReference type="InterPro" id="IPR003781">
    <property type="entry name" value="CoA-bd"/>
</dbReference>
<feature type="DNA-binding region" description="H-T-H motif" evidence="7">
    <location>
        <begin position="17"/>
        <end position="56"/>
    </location>
</feature>
<comment type="subunit">
    <text evidence="7">Homodimer.</text>
</comment>
<comment type="similarity">
    <text evidence="7">Belongs to the transcriptional regulatory Rex family.</text>
</comment>
<dbReference type="NCBIfam" id="NF003996">
    <property type="entry name" value="PRK05472.2-5"/>
    <property type="match status" value="1"/>
</dbReference>
<dbReference type="NCBIfam" id="NF003993">
    <property type="entry name" value="PRK05472.2-2"/>
    <property type="match status" value="1"/>
</dbReference>
<evidence type="ECO:0000256" key="7">
    <source>
        <dbReference type="HAMAP-Rule" id="MF_01131"/>
    </source>
</evidence>
<sequence length="213" mass="23816">MKKTAKIPYAAIERLALYSRPLKVLLKTGVTVVSSEKLAEYCGVNPAQVRKDLAYFGEFGVRGVGYDVNDLLREIQSILATDREWTLCIIGVGNLGHAIVENDNFREMGYRFVAAFDKDQEKISKRLPCGLLIESVERLRDVVRLRNIQIGVITTPPDEAQRVTDLLVDAGIKGILNFSPTQVKAPKSCVVENVDFAVRFEHLAYHLSKVPLK</sequence>
<dbReference type="NCBIfam" id="NF003994">
    <property type="entry name" value="PRK05472.2-3"/>
    <property type="match status" value="1"/>
</dbReference>
<dbReference type="PANTHER" id="PTHR35786">
    <property type="entry name" value="REDOX-SENSING TRANSCRIPTIONAL REPRESSOR REX"/>
    <property type="match status" value="1"/>
</dbReference>
<evidence type="ECO:0000313" key="9">
    <source>
        <dbReference type="EMBL" id="SPD74862.1"/>
    </source>
</evidence>
<keyword evidence="3 7" id="KW-0805">Transcription regulation</keyword>
<dbReference type="Gene3D" id="3.40.50.720">
    <property type="entry name" value="NAD(P)-binding Rossmann-like Domain"/>
    <property type="match status" value="1"/>
</dbReference>
<dbReference type="GO" id="GO:0005737">
    <property type="term" value="C:cytoplasm"/>
    <property type="evidence" value="ECO:0007669"/>
    <property type="project" value="UniProtKB-SubCell"/>
</dbReference>
<dbReference type="EMBL" id="OJIN01000176">
    <property type="protein sequence ID" value="SPD74862.1"/>
    <property type="molecule type" value="Genomic_DNA"/>
</dbReference>
<comment type="function">
    <text evidence="7">Modulates transcription in response to changes in cellular NADH/NAD(+) redox state.</text>
</comment>
<keyword evidence="5 7" id="KW-0238">DNA-binding</keyword>
<dbReference type="GO" id="GO:0003677">
    <property type="term" value="F:DNA binding"/>
    <property type="evidence" value="ECO:0007669"/>
    <property type="project" value="UniProtKB-UniRule"/>
</dbReference>
<evidence type="ECO:0000256" key="6">
    <source>
        <dbReference type="ARBA" id="ARBA00023163"/>
    </source>
</evidence>
<dbReference type="NCBIfam" id="NF003989">
    <property type="entry name" value="PRK05472.1-3"/>
    <property type="match status" value="1"/>
</dbReference>
<dbReference type="InterPro" id="IPR036388">
    <property type="entry name" value="WH-like_DNA-bd_sf"/>
</dbReference>
<organism evidence="9">
    <name type="scientific">uncultured Desulfobacterium sp</name>
    <dbReference type="NCBI Taxonomy" id="201089"/>
    <lineage>
        <taxon>Bacteria</taxon>
        <taxon>Pseudomonadati</taxon>
        <taxon>Thermodesulfobacteriota</taxon>
        <taxon>Desulfobacteria</taxon>
        <taxon>Desulfobacterales</taxon>
        <taxon>Desulfobacteriaceae</taxon>
        <taxon>Desulfobacterium</taxon>
        <taxon>environmental samples</taxon>
    </lineage>
</organism>
<accession>A0A445MZQ9</accession>
<evidence type="ECO:0000256" key="5">
    <source>
        <dbReference type="ARBA" id="ARBA00023125"/>
    </source>
</evidence>
<feature type="domain" description="CoA-binding" evidence="8">
    <location>
        <begin position="80"/>
        <end position="182"/>
    </location>
</feature>
<evidence type="ECO:0000256" key="3">
    <source>
        <dbReference type="ARBA" id="ARBA00023015"/>
    </source>
</evidence>
<dbReference type="Gene3D" id="1.10.10.10">
    <property type="entry name" value="Winged helix-like DNA-binding domain superfamily/Winged helix DNA-binding domain"/>
    <property type="match status" value="1"/>
</dbReference>
<dbReference type="GO" id="GO:0003700">
    <property type="term" value="F:DNA-binding transcription factor activity"/>
    <property type="evidence" value="ECO:0007669"/>
    <property type="project" value="UniProtKB-UniRule"/>
</dbReference>
<keyword evidence="4 7" id="KW-0520">NAD</keyword>
<dbReference type="InterPro" id="IPR058236">
    <property type="entry name" value="Rex_actinobacterial-type"/>
</dbReference>
<dbReference type="GO" id="GO:0051775">
    <property type="term" value="P:response to redox state"/>
    <property type="evidence" value="ECO:0007669"/>
    <property type="project" value="InterPro"/>
</dbReference>
<keyword evidence="1 7" id="KW-0963">Cytoplasm</keyword>
<dbReference type="SUPFAM" id="SSF46785">
    <property type="entry name" value="Winged helix' DNA-binding domain"/>
    <property type="match status" value="1"/>
</dbReference>
<dbReference type="NCBIfam" id="NF003992">
    <property type="entry name" value="PRK05472.2-1"/>
    <property type="match status" value="1"/>
</dbReference>
<evidence type="ECO:0000256" key="1">
    <source>
        <dbReference type="ARBA" id="ARBA00022490"/>
    </source>
</evidence>
<name>A0A445MZQ9_9BACT</name>